<reference evidence="2 4" key="1">
    <citation type="submission" date="2018-05" db="EMBL/GenBank/DDBJ databases">
        <title>Freshwater and sediment microbial communities from various areas in North America, analyzing microbe dynamics in response to fracking.</title>
        <authorList>
            <person name="Lamendella R."/>
        </authorList>
    </citation>
    <scope>NUCLEOTIDE SEQUENCE [LARGE SCALE GENOMIC DNA]</scope>
    <source>
        <strain evidence="2 4">DB-3</strain>
        <strain evidence="3 5">NG-13</strain>
    </source>
</reference>
<keyword evidence="1" id="KW-1133">Transmembrane helix</keyword>
<feature type="transmembrane region" description="Helical" evidence="1">
    <location>
        <begin position="12"/>
        <end position="32"/>
    </location>
</feature>
<evidence type="ECO:0000313" key="2">
    <source>
        <dbReference type="EMBL" id="PWW44100.1"/>
    </source>
</evidence>
<comment type="caution">
    <text evidence="2">The sequence shown here is derived from an EMBL/GenBank/DDBJ whole genome shotgun (WGS) entry which is preliminary data.</text>
</comment>
<organism evidence="2 4">
    <name type="scientific">Paenibacillus pabuli</name>
    <dbReference type="NCBI Taxonomy" id="1472"/>
    <lineage>
        <taxon>Bacteria</taxon>
        <taxon>Bacillati</taxon>
        <taxon>Bacillota</taxon>
        <taxon>Bacilli</taxon>
        <taxon>Bacillales</taxon>
        <taxon>Paenibacillaceae</taxon>
        <taxon>Paenibacillus</taxon>
    </lineage>
</organism>
<keyword evidence="1" id="KW-0472">Membrane</keyword>
<dbReference type="EMBL" id="QLLI01000012">
    <property type="protein sequence ID" value="RAI91329.1"/>
    <property type="molecule type" value="Genomic_DNA"/>
</dbReference>
<dbReference type="EMBL" id="QGTZ01000002">
    <property type="protein sequence ID" value="PWW44100.1"/>
    <property type="molecule type" value="Genomic_DNA"/>
</dbReference>
<dbReference type="Proteomes" id="UP000247078">
    <property type="component" value="Unassembled WGS sequence"/>
</dbReference>
<dbReference type="AlphaFoldDB" id="A0A855YHZ8"/>
<sequence length="64" mass="7136">MSACIVPCYIAFMKMIAGANGTMALGWIYSVVKVKPSMRQFSTVCLQLPGFILPSQRFEVLRFS</sequence>
<keyword evidence="5" id="KW-1185">Reference proteome</keyword>
<evidence type="ECO:0000313" key="3">
    <source>
        <dbReference type="EMBL" id="RAI91329.1"/>
    </source>
</evidence>
<evidence type="ECO:0000313" key="5">
    <source>
        <dbReference type="Proteomes" id="UP000248827"/>
    </source>
</evidence>
<evidence type="ECO:0000256" key="1">
    <source>
        <dbReference type="SAM" id="Phobius"/>
    </source>
</evidence>
<name>A0A855YHZ8_9BACL</name>
<accession>A0A855YHZ8</accession>
<dbReference type="Proteomes" id="UP000248827">
    <property type="component" value="Unassembled WGS sequence"/>
</dbReference>
<keyword evidence="1" id="KW-0812">Transmembrane</keyword>
<gene>
    <name evidence="3" type="ORF">DET54_112195</name>
    <name evidence="2" type="ORF">DET56_102332</name>
</gene>
<protein>
    <submittedName>
        <fullName evidence="2">Uncharacterized protein</fullName>
    </submittedName>
</protein>
<evidence type="ECO:0000313" key="4">
    <source>
        <dbReference type="Proteomes" id="UP000247078"/>
    </source>
</evidence>
<proteinExistence type="predicted"/>